<dbReference type="Pfam" id="PF00078">
    <property type="entry name" value="RVT_1"/>
    <property type="match status" value="1"/>
</dbReference>
<gene>
    <name evidence="2" type="ORF">g.125291</name>
</gene>
<keyword evidence="2" id="KW-0808">Transferase</keyword>
<dbReference type="InterPro" id="IPR036691">
    <property type="entry name" value="Endo/exonu/phosph_ase_sf"/>
</dbReference>
<keyword evidence="2" id="KW-0695">RNA-directed DNA polymerase</keyword>
<dbReference type="PRINTS" id="PR01345">
    <property type="entry name" value="CERVTRCPTASE"/>
</dbReference>
<dbReference type="OrthoDB" id="6585297at2759"/>
<dbReference type="CDD" id="cd01650">
    <property type="entry name" value="RT_nLTR_like"/>
    <property type="match status" value="1"/>
</dbReference>
<dbReference type="Gene3D" id="3.60.10.10">
    <property type="entry name" value="Endonuclease/exonuclease/phosphatase"/>
    <property type="match status" value="1"/>
</dbReference>
<keyword evidence="2" id="KW-0548">Nucleotidyltransferase</keyword>
<sequence>MTNNQPNESSPLKILLWNANGLPKHKNELQIVLNDLKIDIALITETHFTEKTKFSIYNYTLYKTNHPDGTAHAGSCILVSNSIQHNILTSFQESSIQATSILIKINSIPIQVSSIYCPPRHAIQRDTFLRLFNTLGHNFIAGGDFNAKHSQWGCISNNQRGKTLHSVLNNCNLSFVSPLGPTYWPSHSNRNPDILDFFITNIPNNLNTDISNICHISSDHTPVILSIGGSPKQNDRPSLTKGPIAWDLFKTNLDNLIDLRVSLKTQDQVENAAQNLVEIIKKAAIFSTKPTPVNSQPQNILPFNLRLLLNKKRNARSTWQNSRLPSDKKIYNHLSNFLKKELIKHKAIQYENYINSLEPTPNSLWRATKKLTKIREIIPPLLKSNNLLASTDEEKFLIFAEHLANTFKPHQDIFPNPEHLSQVNEFISSPLPMSPPIKSISPNEIFCLIKKLPARKAPGHDLITNKVLKNLSKKCILSLTHIYNSMLRLSYFLTIWKHAVVIVIPKVGKPKNLASSYRPISLLPTLGKLFEKLILLRIRPILHEHQIIPSTQFGFRPGHSTIHQVHRLTDSIASALEKKQYCAGLFLDIAQAFDKVWHDGLLFKLKKFMPAQLFLVIKSFLENRSFTVRQGNFFSPRFSITAGVPQGSDLAPDLYNIYTADIPQTPNTLLATFADDTALLSTSDDISLAAHNLQHHTSLIEAWCKNWLIKINENKSTQVTFTLRHGNCPLIKLNNVNIPVSNETKYLGIILDKRLTWGPHLKNKRKIANSRLHLFRPLLKSKLKLKLKILLYKTVIRPLWSYGIQVWGPAKPSNIRSIQSFQNITLRIITGAPWYVTNESIHNDLQIETVNKLSKRHYKSFYIKLPSNINHLIQKMSSNLIPDQLPRRLKRNWNRDLLL</sequence>
<dbReference type="Pfam" id="PF14529">
    <property type="entry name" value="Exo_endo_phos_2"/>
    <property type="match status" value="1"/>
</dbReference>
<feature type="domain" description="Reverse transcriptase" evidence="1">
    <location>
        <begin position="485"/>
        <end position="751"/>
    </location>
</feature>
<reference evidence="2" key="1">
    <citation type="submission" date="2018-04" db="EMBL/GenBank/DDBJ databases">
        <title>Transcriptome assembly of Sipha flava.</title>
        <authorList>
            <person name="Scully E.D."/>
            <person name="Geib S.M."/>
            <person name="Palmer N.A."/>
            <person name="Koch K."/>
            <person name="Bradshaw J."/>
            <person name="Heng-Moss T."/>
            <person name="Sarath G."/>
        </authorList>
    </citation>
    <scope>NUCLEOTIDE SEQUENCE</scope>
</reference>
<dbReference type="InterPro" id="IPR052560">
    <property type="entry name" value="RdDP_mobile_element"/>
</dbReference>
<dbReference type="InterPro" id="IPR005135">
    <property type="entry name" value="Endo/exonuclease/phosphatase"/>
</dbReference>
<proteinExistence type="predicted"/>
<dbReference type="AlphaFoldDB" id="A0A2S2R9D4"/>
<dbReference type="SUPFAM" id="SSF56672">
    <property type="entry name" value="DNA/RNA polymerases"/>
    <property type="match status" value="1"/>
</dbReference>
<dbReference type="PANTHER" id="PTHR36688:SF2">
    <property type="entry name" value="ENDONUCLEASE_EXONUCLEASE_PHOSPHATASE DOMAIN-CONTAINING PROTEIN"/>
    <property type="match status" value="1"/>
</dbReference>
<dbReference type="InterPro" id="IPR000477">
    <property type="entry name" value="RT_dom"/>
</dbReference>
<dbReference type="PANTHER" id="PTHR36688">
    <property type="entry name" value="ENDO/EXONUCLEASE/PHOSPHATASE DOMAIN-CONTAINING PROTEIN"/>
    <property type="match status" value="1"/>
</dbReference>
<dbReference type="PROSITE" id="PS50878">
    <property type="entry name" value="RT_POL"/>
    <property type="match status" value="1"/>
</dbReference>
<accession>A0A2S2R9D4</accession>
<dbReference type="InterPro" id="IPR043502">
    <property type="entry name" value="DNA/RNA_pol_sf"/>
</dbReference>
<evidence type="ECO:0000259" key="1">
    <source>
        <dbReference type="PROSITE" id="PS50878"/>
    </source>
</evidence>
<dbReference type="SUPFAM" id="SSF56219">
    <property type="entry name" value="DNase I-like"/>
    <property type="match status" value="1"/>
</dbReference>
<dbReference type="GO" id="GO:0003964">
    <property type="term" value="F:RNA-directed DNA polymerase activity"/>
    <property type="evidence" value="ECO:0007669"/>
    <property type="project" value="UniProtKB-KW"/>
</dbReference>
<protein>
    <submittedName>
        <fullName evidence="2">Putative RNA-directed DNA polymerase</fullName>
    </submittedName>
</protein>
<organism evidence="2">
    <name type="scientific">Sipha flava</name>
    <name type="common">yellow sugarcane aphid</name>
    <dbReference type="NCBI Taxonomy" id="143950"/>
    <lineage>
        <taxon>Eukaryota</taxon>
        <taxon>Metazoa</taxon>
        <taxon>Ecdysozoa</taxon>
        <taxon>Arthropoda</taxon>
        <taxon>Hexapoda</taxon>
        <taxon>Insecta</taxon>
        <taxon>Pterygota</taxon>
        <taxon>Neoptera</taxon>
        <taxon>Paraneoptera</taxon>
        <taxon>Hemiptera</taxon>
        <taxon>Sternorrhyncha</taxon>
        <taxon>Aphidomorpha</taxon>
        <taxon>Aphidoidea</taxon>
        <taxon>Aphididae</taxon>
        <taxon>Sipha</taxon>
    </lineage>
</organism>
<dbReference type="EMBL" id="GGMS01017365">
    <property type="protein sequence ID" value="MBY86568.1"/>
    <property type="molecule type" value="Transcribed_RNA"/>
</dbReference>
<evidence type="ECO:0000313" key="2">
    <source>
        <dbReference type="EMBL" id="MBY86568.1"/>
    </source>
</evidence>
<name>A0A2S2R9D4_9HEMI</name>